<evidence type="ECO:0000256" key="4">
    <source>
        <dbReference type="ARBA" id="ARBA00002788"/>
    </source>
</evidence>
<evidence type="ECO:0000256" key="5">
    <source>
        <dbReference type="ARBA" id="ARBA00003681"/>
    </source>
</evidence>
<dbReference type="eggNOG" id="COG1080">
    <property type="taxonomic scope" value="Bacteria"/>
</dbReference>
<dbReference type="PANTHER" id="PTHR46244">
    <property type="entry name" value="PHOSPHOENOLPYRUVATE-PROTEIN PHOSPHOTRANSFERASE"/>
    <property type="match status" value="1"/>
</dbReference>
<dbReference type="GO" id="GO:0009401">
    <property type="term" value="P:phosphoenolpyruvate-dependent sugar phosphotransferase system"/>
    <property type="evidence" value="ECO:0007669"/>
    <property type="project" value="UniProtKB-KW"/>
</dbReference>
<dbReference type="GO" id="GO:0005737">
    <property type="term" value="C:cytoplasm"/>
    <property type="evidence" value="ECO:0007669"/>
    <property type="project" value="UniProtKB-SubCell"/>
</dbReference>
<comment type="catalytic activity">
    <reaction evidence="1">
        <text>L-histidyl-[protein] + phosphoenolpyruvate = N(pros)-phospho-L-histidyl-[protein] + pyruvate</text>
        <dbReference type="Rhea" id="RHEA:23880"/>
        <dbReference type="Rhea" id="RHEA-COMP:9745"/>
        <dbReference type="Rhea" id="RHEA-COMP:9746"/>
        <dbReference type="ChEBI" id="CHEBI:15361"/>
        <dbReference type="ChEBI" id="CHEBI:29979"/>
        <dbReference type="ChEBI" id="CHEBI:58702"/>
        <dbReference type="ChEBI" id="CHEBI:64837"/>
        <dbReference type="EC" id="2.7.3.9"/>
    </reaction>
</comment>
<dbReference type="PROSITE" id="PS00742">
    <property type="entry name" value="PEP_ENZYMES_2"/>
    <property type="match status" value="1"/>
</dbReference>
<feature type="domain" description="PTS EIIA type-4" evidence="20">
    <location>
        <begin position="1"/>
        <end position="144"/>
    </location>
</feature>
<evidence type="ECO:0000256" key="12">
    <source>
        <dbReference type="ARBA" id="ARBA00022490"/>
    </source>
</evidence>
<dbReference type="AlphaFoldDB" id="E0UJ41"/>
<evidence type="ECO:0000256" key="19">
    <source>
        <dbReference type="ARBA" id="ARBA00046577"/>
    </source>
</evidence>
<keyword evidence="11" id="KW-0813">Transport</keyword>
<evidence type="ECO:0000259" key="21">
    <source>
        <dbReference type="PROSITE" id="PS51350"/>
    </source>
</evidence>
<dbReference type="EC" id="2.7.3.9" evidence="9"/>
<dbReference type="InterPro" id="IPR004701">
    <property type="entry name" value="PTS_EIIA_man-typ"/>
</dbReference>
<comment type="catalytic activity">
    <reaction evidence="2">
        <text>dihydroxyacetone + phosphoenolpyruvate = dihydroxyacetone phosphate + pyruvate</text>
        <dbReference type="Rhea" id="RHEA:18381"/>
        <dbReference type="ChEBI" id="CHEBI:15361"/>
        <dbReference type="ChEBI" id="CHEBI:16016"/>
        <dbReference type="ChEBI" id="CHEBI:57642"/>
        <dbReference type="ChEBI" id="CHEBI:58702"/>
        <dbReference type="EC" id="2.7.1.121"/>
    </reaction>
</comment>
<evidence type="ECO:0000313" key="22">
    <source>
        <dbReference type="EMBL" id="ADN15744.1"/>
    </source>
</evidence>
<evidence type="ECO:0000256" key="6">
    <source>
        <dbReference type="ARBA" id="ARBA00004496"/>
    </source>
</evidence>
<comment type="cofactor">
    <cofactor evidence="3">
        <name>Mg(2+)</name>
        <dbReference type="ChEBI" id="CHEBI:18420"/>
    </cofactor>
</comment>
<dbReference type="Gene3D" id="1.10.274.10">
    <property type="entry name" value="PtsI, HPr-binding domain"/>
    <property type="match status" value="1"/>
</dbReference>
<keyword evidence="16" id="KW-0479">Metal-binding</keyword>
<dbReference type="InterPro" id="IPR036618">
    <property type="entry name" value="PtsI_HPr-bd_sf"/>
</dbReference>
<dbReference type="Proteomes" id="UP000008206">
    <property type="component" value="Chromosome"/>
</dbReference>
<dbReference type="InterPro" id="IPR006318">
    <property type="entry name" value="PTS_EI-like"/>
</dbReference>
<dbReference type="eggNOG" id="COG3412">
    <property type="taxonomic scope" value="Bacteria"/>
</dbReference>
<dbReference type="Gene3D" id="3.20.20.60">
    <property type="entry name" value="Phosphoenolpyruvate-binding domains"/>
    <property type="match status" value="1"/>
</dbReference>
<dbReference type="GO" id="GO:0046872">
    <property type="term" value="F:metal ion binding"/>
    <property type="evidence" value="ECO:0007669"/>
    <property type="project" value="UniProtKB-KW"/>
</dbReference>
<dbReference type="OrthoDB" id="9765468at2"/>
<keyword evidence="22" id="KW-0670">Pyruvate</keyword>
<evidence type="ECO:0000256" key="17">
    <source>
        <dbReference type="ARBA" id="ARBA00022777"/>
    </source>
</evidence>
<dbReference type="InterPro" id="IPR050499">
    <property type="entry name" value="PEP-utilizing_PTS_enzyme"/>
</dbReference>
<evidence type="ECO:0000256" key="10">
    <source>
        <dbReference type="ARBA" id="ARBA00020422"/>
    </source>
</evidence>
<dbReference type="CDD" id="cd00367">
    <property type="entry name" value="PTS-HPr_like"/>
    <property type="match status" value="1"/>
</dbReference>
<keyword evidence="14 22" id="KW-0808">Transferase</keyword>
<keyword evidence="17" id="KW-0418">Kinase</keyword>
<keyword evidence="18" id="KW-0460">Magnesium</keyword>
<dbReference type="STRING" id="497965.Cyan7822_3810"/>
<evidence type="ECO:0000256" key="1">
    <source>
        <dbReference type="ARBA" id="ARBA00000683"/>
    </source>
</evidence>
<dbReference type="InterPro" id="IPR035895">
    <property type="entry name" value="HPr-like_sf"/>
</dbReference>
<dbReference type="eggNOG" id="COG1925">
    <property type="taxonomic scope" value="Bacteria"/>
</dbReference>
<dbReference type="InterPro" id="IPR040442">
    <property type="entry name" value="Pyrv_kinase-like_dom_sf"/>
</dbReference>
<dbReference type="SUPFAM" id="SSF47831">
    <property type="entry name" value="Enzyme I of the PEP:sugar phosphotransferase system HPr-binding (sub)domain"/>
    <property type="match status" value="1"/>
</dbReference>
<dbReference type="InterPro" id="IPR036662">
    <property type="entry name" value="PTS_EIIA_man-typ_sf"/>
</dbReference>
<evidence type="ECO:0000259" key="20">
    <source>
        <dbReference type="PROSITE" id="PS51096"/>
    </source>
</evidence>
<comment type="subunit">
    <text evidence="19">Homodimer. The dihydroxyacetone kinase complex is composed of a homodimer of DhaM, a homodimer of DhaK and the subunit DhaL.</text>
</comment>
<evidence type="ECO:0000256" key="16">
    <source>
        <dbReference type="ARBA" id="ARBA00022723"/>
    </source>
</evidence>
<evidence type="ECO:0000256" key="14">
    <source>
        <dbReference type="ARBA" id="ARBA00022679"/>
    </source>
</evidence>
<dbReference type="PRINTS" id="PR01736">
    <property type="entry name" value="PHPHTRNFRASE"/>
</dbReference>
<organism evidence="22 23">
    <name type="scientific">Gloeothece verrucosa (strain PCC 7822)</name>
    <name type="common">Cyanothece sp. (strain PCC 7822)</name>
    <dbReference type="NCBI Taxonomy" id="497965"/>
    <lineage>
        <taxon>Bacteria</taxon>
        <taxon>Bacillati</taxon>
        <taxon>Cyanobacteriota</taxon>
        <taxon>Cyanophyceae</taxon>
        <taxon>Oscillatoriophycideae</taxon>
        <taxon>Chroococcales</taxon>
        <taxon>Aphanothecaceae</taxon>
        <taxon>Gloeothece</taxon>
        <taxon>Gloeothece verrucosa</taxon>
    </lineage>
</organism>
<dbReference type="InterPro" id="IPR036637">
    <property type="entry name" value="Phosphohistidine_dom_sf"/>
</dbReference>
<dbReference type="RefSeq" id="WP_013323812.1">
    <property type="nucleotide sequence ID" value="NC_014501.1"/>
</dbReference>
<keyword evidence="15" id="KW-0598">Phosphotransferase system</keyword>
<dbReference type="Pfam" id="PF00381">
    <property type="entry name" value="PTS-HPr"/>
    <property type="match status" value="1"/>
</dbReference>
<dbReference type="Gene3D" id="3.30.1340.10">
    <property type="entry name" value="HPr-like"/>
    <property type="match status" value="1"/>
</dbReference>
<evidence type="ECO:0000256" key="3">
    <source>
        <dbReference type="ARBA" id="ARBA00001946"/>
    </source>
</evidence>
<comment type="function">
    <text evidence="5">General (non sugar-specific) component of the phosphoenolpyruvate-dependent sugar phosphotransferase system (sugar PTS). This major carbohydrate active-transport system catalyzes the phosphorylation of incoming sugar substrates concomitantly with their translocation across the cell membrane. The phosphoryl group from phosphoenolpyruvate (PEP) is transferred to the phosphoryl carrier protein HPr by enzyme I. Phospho-HPr then transfers it to the PTS EIIA domain.</text>
</comment>
<dbReference type="InterPro" id="IPR008731">
    <property type="entry name" value="PTS_EIN"/>
</dbReference>
<dbReference type="PROSITE" id="PS00369">
    <property type="entry name" value="PTS_HPR_HIS"/>
    <property type="match status" value="1"/>
</dbReference>
<dbReference type="InterPro" id="IPR012844">
    <property type="entry name" value="DhaM_N"/>
</dbReference>
<proteinExistence type="inferred from homology"/>
<dbReference type="Gene3D" id="3.40.50.510">
    <property type="entry name" value="Phosphotransferase system, mannose-type IIA component"/>
    <property type="match status" value="1"/>
</dbReference>
<comment type="function">
    <text evidence="4">Component of the dihydroxyacetone kinase complex, which is responsible for the phosphoenolpyruvate (PEP)-dependent phosphorylation of dihydroxyacetone. DhaM serves as the phosphoryl donor. Is phosphorylated by phosphoenolpyruvate in an EI- and HPr-dependent reaction, and a phosphorelay system on histidine residues finally leads to phosphoryl transfer to DhaL and dihydroxyacetone.</text>
</comment>
<dbReference type="Pfam" id="PF03610">
    <property type="entry name" value="EIIA-man"/>
    <property type="match status" value="1"/>
</dbReference>
<evidence type="ECO:0000256" key="2">
    <source>
        <dbReference type="ARBA" id="ARBA00001113"/>
    </source>
</evidence>
<evidence type="ECO:0000256" key="11">
    <source>
        <dbReference type="ARBA" id="ARBA00022448"/>
    </source>
</evidence>
<dbReference type="Gene3D" id="3.50.30.10">
    <property type="entry name" value="Phosphohistidine domain"/>
    <property type="match status" value="1"/>
</dbReference>
<evidence type="ECO:0000256" key="7">
    <source>
        <dbReference type="ARBA" id="ARBA00007837"/>
    </source>
</evidence>
<keyword evidence="23" id="KW-1185">Reference proteome</keyword>
<dbReference type="InterPro" id="IPR000121">
    <property type="entry name" value="PEP_util_C"/>
</dbReference>
<dbReference type="KEGG" id="cyj:Cyan7822_3810"/>
<dbReference type="NCBIfam" id="TIGR01003">
    <property type="entry name" value="PTS_HPr_family"/>
    <property type="match status" value="1"/>
</dbReference>
<evidence type="ECO:0000256" key="9">
    <source>
        <dbReference type="ARBA" id="ARBA00012232"/>
    </source>
</evidence>
<dbReference type="SUPFAM" id="SSF51621">
    <property type="entry name" value="Phosphoenolpyruvate/pyruvate domain"/>
    <property type="match status" value="1"/>
</dbReference>
<dbReference type="GO" id="GO:0047324">
    <property type="term" value="F:phosphoenolpyruvate-glycerone phosphotransferase activity"/>
    <property type="evidence" value="ECO:0007669"/>
    <property type="project" value="UniProtKB-EC"/>
</dbReference>
<comment type="similarity">
    <text evidence="7">Belongs to the PEP-utilizing enzyme family.</text>
</comment>
<evidence type="ECO:0000256" key="13">
    <source>
        <dbReference type="ARBA" id="ARBA00022597"/>
    </source>
</evidence>
<dbReference type="EC" id="2.7.1.121" evidence="8"/>
<dbReference type="InterPro" id="IPR015813">
    <property type="entry name" value="Pyrv/PenolPyrv_kinase-like_dom"/>
</dbReference>
<gene>
    <name evidence="22" type="ordered locus">Cyan7822_3810</name>
</gene>
<dbReference type="Pfam" id="PF05524">
    <property type="entry name" value="PEP-utilisers_N"/>
    <property type="match status" value="1"/>
</dbReference>
<evidence type="ECO:0000256" key="18">
    <source>
        <dbReference type="ARBA" id="ARBA00022842"/>
    </source>
</evidence>
<dbReference type="NCBIfam" id="TIGR02364">
    <property type="entry name" value="dha_pts"/>
    <property type="match status" value="1"/>
</dbReference>
<keyword evidence="13" id="KW-0762">Sugar transport</keyword>
<sequence>MVGIVIVSHSKALARAIVELAQQMVKVPVPIAIAAGINDPQHPFGTDPIQIQKAIRSVYSDEGVIVLMDLGSALLSAEMAVEFLNEKQQPKVKLCAAPLVEGAITAIVQASCGATLEQIITEANNALSGKLAQLSPQEADQPTVSFLTQKSQSHLLSRDLIVKNPLGIHARPAAQFVSIAAQFEAEIGLENRSTNSQSINGKSINQVITLGVRQGHQIRITAGGEDAALALNALREVVENNFGETAMPLPVDLRQCENRGVNTTLRGIPASVGVAMGPVIIYRPSLPQVDEQTCKNPQSEWQQLQAAIQTAQQQIHQIIQSTDHCDIFQAHLLYLQDPTILHQVHHNIFTLGQTVAWAWKTVIEETMTTYQNLDDPYLQARAMDVLDVGGRVLRLLTGRPSPSPNLTQPGILIAQDLTPSEVTHFKTEQVLGICTVTGSPTAHSALIANMLGIPMIVNVGAQLLELAPETVIAMDGKSGEIWMNPDPEQISIFPEKTPITPEQKAITQDGHYISVVANIIGVADAQLARNLGAEGVGILRTELLYMERLTAPTEEEQLQTYREIASILNPYPLTIRTLDIGGDKPVPYLSLDREANPFLGWRGIRQSLDNLEMFKTQLRAILRASQDNNIRLMFPMVSSVAEVRAAKAILLEVKQELQTQGIEFNEKMPVGIMIEVPAAVTMVDKLAPEVDFLSVGTNDLSQYIMAADRTNAKVAKLADAFEPAVLRMVEHSIKIGHEQGIKVSVCGQIASARQAVPILIGLGADELSVNPPCIGEVKAVISGLKMQEVKRLAYEVLELDSAQEVRDYVNNIF</sequence>
<dbReference type="HOGENOM" id="CLU_007308_3_3_3"/>
<evidence type="ECO:0000256" key="15">
    <source>
        <dbReference type="ARBA" id="ARBA00022683"/>
    </source>
</evidence>
<dbReference type="Pfam" id="PF02896">
    <property type="entry name" value="PEP-utilizers_C"/>
    <property type="match status" value="1"/>
</dbReference>
<evidence type="ECO:0000256" key="8">
    <source>
        <dbReference type="ARBA" id="ARBA00012095"/>
    </source>
</evidence>
<dbReference type="InterPro" id="IPR001020">
    <property type="entry name" value="PTS_HPr_His_P_site"/>
</dbReference>
<evidence type="ECO:0000313" key="23">
    <source>
        <dbReference type="Proteomes" id="UP000008206"/>
    </source>
</evidence>
<dbReference type="InterPro" id="IPR008279">
    <property type="entry name" value="PEP-util_enz_mobile_dom"/>
</dbReference>
<dbReference type="EMBL" id="CP002198">
    <property type="protein sequence ID" value="ADN15744.1"/>
    <property type="molecule type" value="Genomic_DNA"/>
</dbReference>
<dbReference type="Pfam" id="PF00391">
    <property type="entry name" value="PEP-utilizers"/>
    <property type="match status" value="1"/>
</dbReference>
<dbReference type="InterPro" id="IPR023151">
    <property type="entry name" value="PEP_util_CS"/>
</dbReference>
<dbReference type="SUPFAM" id="SSF53062">
    <property type="entry name" value="PTS system fructose IIA component-like"/>
    <property type="match status" value="1"/>
</dbReference>
<dbReference type="SUPFAM" id="SSF55594">
    <property type="entry name" value="HPr-like"/>
    <property type="match status" value="1"/>
</dbReference>
<dbReference type="SUPFAM" id="SSF52009">
    <property type="entry name" value="Phosphohistidine domain"/>
    <property type="match status" value="1"/>
</dbReference>
<keyword evidence="12" id="KW-0963">Cytoplasm</keyword>
<dbReference type="InterPro" id="IPR000032">
    <property type="entry name" value="HPr-like"/>
</dbReference>
<protein>
    <recommendedName>
        <fullName evidence="10">Phosphocarrier protein HPr</fullName>
        <ecNumber evidence="8">2.7.1.121</ecNumber>
        <ecNumber evidence="9">2.7.3.9</ecNumber>
    </recommendedName>
</protein>
<dbReference type="GO" id="GO:0016020">
    <property type="term" value="C:membrane"/>
    <property type="evidence" value="ECO:0007669"/>
    <property type="project" value="InterPro"/>
</dbReference>
<feature type="domain" description="HPr" evidence="21">
    <location>
        <begin position="155"/>
        <end position="245"/>
    </location>
</feature>
<dbReference type="PANTHER" id="PTHR46244:SF6">
    <property type="entry name" value="PHOSPHOENOLPYRUVATE-PROTEIN PHOSPHOTRANSFERASE"/>
    <property type="match status" value="1"/>
</dbReference>
<dbReference type="NCBIfam" id="TIGR01417">
    <property type="entry name" value="PTS_I_fam"/>
    <property type="match status" value="1"/>
</dbReference>
<dbReference type="PROSITE" id="PS51350">
    <property type="entry name" value="PTS_HPR_DOM"/>
    <property type="match status" value="1"/>
</dbReference>
<reference evidence="23" key="1">
    <citation type="journal article" date="2011" name="MBio">
        <title>Novel metabolic attributes of the genus Cyanothece, comprising a group of unicellular nitrogen-fixing Cyanobacteria.</title>
        <authorList>
            <person name="Bandyopadhyay A."/>
            <person name="Elvitigala T."/>
            <person name="Welsh E."/>
            <person name="Stockel J."/>
            <person name="Liberton M."/>
            <person name="Min H."/>
            <person name="Sherman L.A."/>
            <person name="Pakrasi H.B."/>
        </authorList>
    </citation>
    <scope>NUCLEOTIDE SEQUENCE [LARGE SCALE GENOMIC DNA]</scope>
    <source>
        <strain evidence="23">PCC 7822</strain>
    </source>
</reference>
<dbReference type="PROSITE" id="PS51096">
    <property type="entry name" value="PTS_EIIA_TYPE_4"/>
    <property type="match status" value="1"/>
</dbReference>
<comment type="subcellular location">
    <subcellularLocation>
        <location evidence="6">Cytoplasm</location>
    </subcellularLocation>
</comment>
<dbReference type="PRINTS" id="PR00107">
    <property type="entry name" value="PHOSPHOCPHPR"/>
</dbReference>
<accession>E0UJ41</accession>
<dbReference type="GO" id="GO:0008965">
    <property type="term" value="F:phosphoenolpyruvate-protein phosphotransferase activity"/>
    <property type="evidence" value="ECO:0007669"/>
    <property type="project" value="UniProtKB-EC"/>
</dbReference>
<name>E0UJ41_GLOV7</name>